<comment type="pathway">
    <text evidence="20">Isoprenoid biosynthesis; isopentenyl diphosphate biosynthesis via mevalonate pathway; isopentenyl diphosphate from (R)-mevalonate: step 1/3.</text>
</comment>
<protein>
    <recommendedName>
        <fullName evidence="23">3-hydroxyisobutyrate dehydrogenase</fullName>
        <shortName evidence="23">HIBADH</shortName>
        <ecNumber evidence="23">1.1.1.31</ecNumber>
    </recommendedName>
</protein>
<dbReference type="PROSITE" id="PS00627">
    <property type="entry name" value="GHMP_KINASES_ATP"/>
    <property type="match status" value="1"/>
</dbReference>
<evidence type="ECO:0000256" key="14">
    <source>
        <dbReference type="ARBA" id="ARBA00022777"/>
    </source>
</evidence>
<dbReference type="Gene3D" id="3.40.50.880">
    <property type="match status" value="1"/>
</dbReference>
<dbReference type="GO" id="GO:0008299">
    <property type="term" value="P:isoprenoid biosynthetic process"/>
    <property type="evidence" value="ECO:0007669"/>
    <property type="project" value="InterPro"/>
</dbReference>
<evidence type="ECO:0000256" key="22">
    <source>
        <dbReference type="PROSITE-ProRule" id="PRU00886"/>
    </source>
</evidence>
<dbReference type="Pfam" id="PF00117">
    <property type="entry name" value="GATase"/>
    <property type="match status" value="1"/>
</dbReference>
<evidence type="ECO:0000256" key="3">
    <source>
        <dbReference type="ARBA" id="ARBA00005153"/>
    </source>
</evidence>
<comment type="similarity">
    <text evidence="5">Belongs to the GHMP kinase family. Mevalonate kinase subfamily.</text>
</comment>
<dbReference type="GO" id="GO:0051287">
    <property type="term" value="F:NAD binding"/>
    <property type="evidence" value="ECO:0007669"/>
    <property type="project" value="InterPro"/>
</dbReference>
<comment type="similarity">
    <text evidence="4">Belongs to the HIBADH-related family. 3-hydroxyisobutyrate dehydrogenase subfamily.</text>
</comment>
<dbReference type="InterPro" id="IPR011548">
    <property type="entry name" value="HIBADH"/>
</dbReference>
<dbReference type="InterPro" id="IPR014721">
    <property type="entry name" value="Ribsml_uS5_D2-typ_fold_subgr"/>
</dbReference>
<dbReference type="Pfam" id="PF03446">
    <property type="entry name" value="NAD_binding_2"/>
    <property type="match status" value="1"/>
</dbReference>
<comment type="pathway">
    <text evidence="2 23">Amino-acid degradation; L-valine degradation.</text>
</comment>
<sequence>ILKIPMAVEKIAILDFGSQYGKVIDRRIRECNVMSEILPMTTTFKEIKEANYSGIIISGGPNSVYTEDAPICDIEIFEGKLPVLGICYGFQLLNKYFNGNVTREALRSDGQVSIIVDNKCPIFDGLSNEEMVLLTHGDSVVEESLSNDFDVIGRNYNFIVGIKHKTKNLFGLQFHPEVDLTINGHKILDNFLKKICNLTGNFTMESREKVCINEIRKIVGDEQKVLVMVSGGVDSTVCAALLNEALGHDRVIAVHIDHGFMRLNESEKVVKSLEDIGLKIHFYKVHEKFINGTIEGHDGKEKKLCQIVDPELKRQIIGNTFIHVKDDVMRDLKLDNNIFYAQGTLRPDLIESASCLVSGKADKIKTHHNDTELVRELRKLGKVVEPLKDFHKDEVRMLGVTLGLPSYFVQRHPFPGPGLAIRIICANEPFDEGHFKSTNELLQNILSLTKYTKDELDNNYKDITKLINHKDLEILLNPLCLQFKAILLPIRTVGVQGDSRTYSYVVALSSSSNEIPWDLLKSLAKIIPSIIQRINRVVYAFGKSFETINIADVTPTYLTQDNIKNLEIVDDIVTNVLLGLNEDGLQSSQLKPSIHTIQQMPVIQIPIHFDRSNSDIEPSTKHSYVLRPFITNDFMTGTAGVPPLFPESALLEMNKRILKNVSDASRVLLDLTSFMRFSAPGKIILFGEHAVVYGKTAVAGAINLRAYTKLSPTNDNKISLELNDLNISKTWDIENFYTIVSELTKLPKFNKFDTDEEIETSREIISKIGRFNEIESHKFDVALQTFCYFISRLIIDKKITLKPFNMSVKFELPASVGLGSSGAYCTSIIYTLFNFFNIPYELEDVVNYGTFGEYFIHGKSSGIDVALSTYGKIASFQYGHKIEILNSNIDFNIIIVNSKIERDTKKLVEMVRKKLENNTLVIENIFEKIDSISKASVEILKNSILTGLNNDDLKLLDKYCFENNNYLLELGLGHEETTKICNILSKYDITGKITGAGGGGCVYGIEIKKMNDHIKDKLYKELEKNGYNYWYCKLGAPGVEKHNVPPPVYFIKFQSNLVKYISFSRIMTGLVGFVGLGNMGAFMVKNLIKNGKKVIVYDLNKKVLEEFKGLGAEVAKHPADITAASKLVVTMVPEGKDVKQTFTADNGLLKNNQGGTLYIDSSTIAQSDVFDIAKIVEKHNSTFVDAPVSGGVTGAQNGTLTFMIGGNKEDYDRACDLLKHMGKNLVFCEKLGNGQAAKICNNMLLAIQMIGVSETMNLGIKMGLDAKLLASIINTSTGRCWSSDTYNPVPGVIEGVPSNRDYEGGFGNMLIAKDLGLAQSASTLAKTPTPMGSLAHQIYRILAKDKDYQKKDFGSVYKYLKD</sequence>
<evidence type="ECO:0000313" key="26">
    <source>
        <dbReference type="WBParaSite" id="TCONS_00004562.p1"/>
    </source>
</evidence>
<dbReference type="InterPro" id="IPR008927">
    <property type="entry name" value="6-PGluconate_DH-like_C_sf"/>
</dbReference>
<dbReference type="InterPro" id="IPR013750">
    <property type="entry name" value="GHMP_kinase_C_dom"/>
</dbReference>
<dbReference type="GO" id="GO:0004496">
    <property type="term" value="F:mevalonate kinase activity"/>
    <property type="evidence" value="ECO:0007669"/>
    <property type="project" value="InterPro"/>
</dbReference>
<evidence type="ECO:0000256" key="10">
    <source>
        <dbReference type="ARBA" id="ARBA00022679"/>
    </source>
</evidence>
<evidence type="ECO:0000256" key="16">
    <source>
        <dbReference type="ARBA" id="ARBA00022962"/>
    </source>
</evidence>
<dbReference type="FunFam" id="3.40.50.620:FF:000044">
    <property type="entry name" value="GMP synthase [glutamine-hydrolyzing]"/>
    <property type="match status" value="1"/>
</dbReference>
<dbReference type="InterPro" id="IPR029154">
    <property type="entry name" value="HIBADH-like_NADP-bd"/>
</dbReference>
<dbReference type="PRINTS" id="PR00959">
    <property type="entry name" value="MEVGALKINASE"/>
</dbReference>
<evidence type="ECO:0000259" key="24">
    <source>
        <dbReference type="PROSITE" id="PS51553"/>
    </source>
</evidence>
<dbReference type="SUPFAM" id="SSF54810">
    <property type="entry name" value="GMP synthetase C-terminal dimerisation domain"/>
    <property type="match status" value="2"/>
</dbReference>
<feature type="binding site" evidence="22">
    <location>
        <begin position="230"/>
        <end position="236"/>
    </location>
    <ligand>
        <name>ATP</name>
        <dbReference type="ChEBI" id="CHEBI:30616"/>
    </ligand>
</feature>
<dbReference type="Pfam" id="PF02540">
    <property type="entry name" value="NAD_synthase"/>
    <property type="match status" value="1"/>
</dbReference>
<evidence type="ECO:0000256" key="23">
    <source>
        <dbReference type="RuleBase" id="RU910714"/>
    </source>
</evidence>
<organism evidence="25 26">
    <name type="scientific">Strongyloides stercoralis</name>
    <name type="common">Threadworm</name>
    <dbReference type="NCBI Taxonomy" id="6248"/>
    <lineage>
        <taxon>Eukaryota</taxon>
        <taxon>Metazoa</taxon>
        <taxon>Ecdysozoa</taxon>
        <taxon>Nematoda</taxon>
        <taxon>Chromadorea</taxon>
        <taxon>Rhabditida</taxon>
        <taxon>Tylenchina</taxon>
        <taxon>Panagrolaimomorpha</taxon>
        <taxon>Strongyloidoidea</taxon>
        <taxon>Strongyloididae</taxon>
        <taxon>Strongyloides</taxon>
    </lineage>
</organism>
<keyword evidence="16" id="KW-0315">Glutamine amidotransferase</keyword>
<evidence type="ECO:0000256" key="5">
    <source>
        <dbReference type="ARBA" id="ARBA00006495"/>
    </source>
</evidence>
<evidence type="ECO:0000256" key="4">
    <source>
        <dbReference type="ARBA" id="ARBA00006013"/>
    </source>
</evidence>
<dbReference type="GO" id="GO:0009083">
    <property type="term" value="P:branched-chain amino acid catabolic process"/>
    <property type="evidence" value="ECO:0007669"/>
    <property type="project" value="UniProtKB-KW"/>
</dbReference>
<dbReference type="InterPro" id="IPR017926">
    <property type="entry name" value="GATASE"/>
</dbReference>
<keyword evidence="11 22" id="KW-0547">Nucleotide-binding</keyword>
<keyword evidence="13 22" id="KW-0658">Purine biosynthesis</keyword>
<dbReference type="PANTHER" id="PTHR11922">
    <property type="entry name" value="GMP SYNTHASE-RELATED"/>
    <property type="match status" value="1"/>
</dbReference>
<keyword evidence="17 23" id="KW-0560">Oxidoreductase</keyword>
<dbReference type="InterPro" id="IPR004739">
    <property type="entry name" value="GMP_synth_GATase"/>
</dbReference>
<dbReference type="InterPro" id="IPR013328">
    <property type="entry name" value="6PGD_dom2"/>
</dbReference>
<feature type="domain" description="GMPS ATP-PPase" evidence="24">
    <location>
        <begin position="202"/>
        <end position="411"/>
    </location>
</feature>
<keyword evidence="10" id="KW-0808">Transferase</keyword>
<dbReference type="Pfam" id="PF00958">
    <property type="entry name" value="GMP_synt_C"/>
    <property type="match status" value="1"/>
</dbReference>
<dbReference type="InterPro" id="IPR029062">
    <property type="entry name" value="Class_I_gatase-like"/>
</dbReference>
<comment type="subunit">
    <text evidence="6">Homodimer.</text>
</comment>
<dbReference type="CDD" id="cd01742">
    <property type="entry name" value="GATase1_GMP_Synthase"/>
    <property type="match status" value="1"/>
</dbReference>
<reference evidence="26" key="1">
    <citation type="submission" date="2024-02" db="UniProtKB">
        <authorList>
            <consortium name="WormBaseParasite"/>
        </authorList>
    </citation>
    <scope>IDENTIFICATION</scope>
</reference>
<comment type="subcellular location">
    <subcellularLocation>
        <location evidence="1">Cytoplasm</location>
    </subcellularLocation>
</comment>
<keyword evidence="19" id="KW-0443">Lipid metabolism</keyword>
<evidence type="ECO:0000256" key="20">
    <source>
        <dbReference type="ARBA" id="ARBA00029438"/>
    </source>
</evidence>
<dbReference type="SUPFAM" id="SSF51735">
    <property type="entry name" value="NAD(P)-binding Rossmann-fold domains"/>
    <property type="match status" value="1"/>
</dbReference>
<dbReference type="Gene3D" id="3.30.300.10">
    <property type="match status" value="2"/>
</dbReference>
<dbReference type="EC" id="1.1.1.31" evidence="23"/>
<dbReference type="InterPro" id="IPR022310">
    <property type="entry name" value="NAD/GMP_synthase"/>
</dbReference>
<dbReference type="GO" id="GO:0050661">
    <property type="term" value="F:NADP binding"/>
    <property type="evidence" value="ECO:0007669"/>
    <property type="project" value="InterPro"/>
</dbReference>
<dbReference type="GO" id="GO:0005524">
    <property type="term" value="F:ATP binding"/>
    <property type="evidence" value="ECO:0007669"/>
    <property type="project" value="UniProtKB-UniRule"/>
</dbReference>
<dbReference type="GO" id="GO:0003921">
    <property type="term" value="F:GMP synthase activity"/>
    <property type="evidence" value="ECO:0007669"/>
    <property type="project" value="InterPro"/>
</dbReference>
<accession>A0AAF5CZS6</accession>
<dbReference type="InterPro" id="IPR001674">
    <property type="entry name" value="GMP_synth_C"/>
</dbReference>
<dbReference type="PROSITE" id="PS00895">
    <property type="entry name" value="3_HYDROXYISOBUT_DH"/>
    <property type="match status" value="1"/>
</dbReference>
<dbReference type="Pfam" id="PF08544">
    <property type="entry name" value="GHMP_kinases_C"/>
    <property type="match status" value="1"/>
</dbReference>
<dbReference type="InterPro" id="IPR025777">
    <property type="entry name" value="GMPS_ATP_PPase_dom"/>
</dbReference>
<evidence type="ECO:0000256" key="18">
    <source>
        <dbReference type="ARBA" id="ARBA00023027"/>
    </source>
</evidence>
<evidence type="ECO:0000256" key="11">
    <source>
        <dbReference type="ARBA" id="ARBA00022741"/>
    </source>
</evidence>
<dbReference type="NCBIfam" id="TIGR01692">
    <property type="entry name" value="HIBADH"/>
    <property type="match status" value="1"/>
</dbReference>
<dbReference type="Gene3D" id="3.40.50.620">
    <property type="entry name" value="HUPs"/>
    <property type="match status" value="1"/>
</dbReference>
<dbReference type="SUPFAM" id="SSF55060">
    <property type="entry name" value="GHMP Kinase, C-terminal domain"/>
    <property type="match status" value="1"/>
</dbReference>
<dbReference type="InterPro" id="IPR014729">
    <property type="entry name" value="Rossmann-like_a/b/a_fold"/>
</dbReference>
<dbReference type="SUPFAM" id="SSF48179">
    <property type="entry name" value="6-phosphogluconate dehydrogenase C-terminal domain-like"/>
    <property type="match status" value="1"/>
</dbReference>
<dbReference type="NCBIfam" id="TIGR00549">
    <property type="entry name" value="mevalon_kin"/>
    <property type="match status" value="1"/>
</dbReference>
<keyword evidence="14" id="KW-0418">Kinase</keyword>
<evidence type="ECO:0000256" key="7">
    <source>
        <dbReference type="ARBA" id="ARBA00022456"/>
    </source>
</evidence>
<dbReference type="InterPro" id="IPR006204">
    <property type="entry name" value="GHMP_kinase_N_dom"/>
</dbReference>
<evidence type="ECO:0000256" key="9">
    <source>
        <dbReference type="ARBA" id="ARBA00022598"/>
    </source>
</evidence>
<dbReference type="InterPro" id="IPR006203">
    <property type="entry name" value="GHMP_knse_ATP-bd_CS"/>
</dbReference>
<dbReference type="Gene3D" id="3.30.230.10">
    <property type="match status" value="1"/>
</dbReference>
<dbReference type="NCBIfam" id="TIGR00888">
    <property type="entry name" value="guaA_Nterm"/>
    <property type="match status" value="1"/>
</dbReference>
<keyword evidence="25" id="KW-1185">Reference proteome</keyword>
<dbReference type="GO" id="GO:0005829">
    <property type="term" value="C:cytosol"/>
    <property type="evidence" value="ECO:0007669"/>
    <property type="project" value="TreeGrafter"/>
</dbReference>
<evidence type="ECO:0000256" key="17">
    <source>
        <dbReference type="ARBA" id="ARBA00023002"/>
    </source>
</evidence>
<evidence type="ECO:0000256" key="8">
    <source>
        <dbReference type="ARBA" id="ARBA00022516"/>
    </source>
</evidence>
<dbReference type="AlphaFoldDB" id="A0AAF5CZS6"/>
<dbReference type="SUPFAM" id="SSF52317">
    <property type="entry name" value="Class I glutamine amidotransferase-like"/>
    <property type="match status" value="1"/>
</dbReference>
<evidence type="ECO:0000256" key="21">
    <source>
        <dbReference type="ARBA" id="ARBA00049197"/>
    </source>
</evidence>
<dbReference type="NCBIfam" id="NF000848">
    <property type="entry name" value="PRK00074.1"/>
    <property type="match status" value="1"/>
</dbReference>
<name>A0AAF5CZS6_STRER</name>
<dbReference type="SUPFAM" id="SSF52402">
    <property type="entry name" value="Adenine nucleotide alpha hydrolases-like"/>
    <property type="match status" value="1"/>
</dbReference>
<keyword evidence="9" id="KW-0436">Ligase</keyword>
<dbReference type="FunFam" id="1.10.1040.10:FF:000006">
    <property type="entry name" value="3-hydroxyisobutyrate dehydrogenase"/>
    <property type="match status" value="1"/>
</dbReference>
<keyword evidence="15 22" id="KW-0067">ATP-binding</keyword>
<evidence type="ECO:0000256" key="2">
    <source>
        <dbReference type="ARBA" id="ARBA00005109"/>
    </source>
</evidence>
<dbReference type="Gene3D" id="3.30.70.890">
    <property type="entry name" value="GHMP kinase, C-terminal domain"/>
    <property type="match status" value="1"/>
</dbReference>
<dbReference type="PANTHER" id="PTHR11922:SF2">
    <property type="entry name" value="GMP SYNTHASE [GLUTAMINE-HYDROLYZING]"/>
    <property type="match status" value="1"/>
</dbReference>
<evidence type="ECO:0000313" key="25">
    <source>
        <dbReference type="Proteomes" id="UP000035681"/>
    </source>
</evidence>
<dbReference type="WBParaSite" id="TCONS_00004562.p1">
    <property type="protein sequence ID" value="TCONS_00004562.p1"/>
    <property type="gene ID" value="XLOC_002201"/>
</dbReference>
<dbReference type="Gene3D" id="3.40.50.720">
    <property type="entry name" value="NAD(P)-binding Rossmann-like Domain"/>
    <property type="match status" value="1"/>
</dbReference>
<comment type="pathway">
    <text evidence="3">Purine metabolism; GMP biosynthesis; GMP from XMP (L-Gln route): step 1/1.</text>
</comment>
<keyword evidence="7 23" id="KW-0101">Branched-chain amino acid catabolism</keyword>
<keyword evidence="12 22" id="KW-0332">GMP biosynthesis</keyword>
<evidence type="ECO:0000256" key="1">
    <source>
        <dbReference type="ARBA" id="ARBA00004496"/>
    </source>
</evidence>
<dbReference type="PROSITE" id="PS51273">
    <property type="entry name" value="GATASE_TYPE_1"/>
    <property type="match status" value="1"/>
</dbReference>
<evidence type="ECO:0000256" key="13">
    <source>
        <dbReference type="ARBA" id="ARBA00022755"/>
    </source>
</evidence>
<dbReference type="Pfam" id="PF14833">
    <property type="entry name" value="NAD_binding_11"/>
    <property type="match status" value="1"/>
</dbReference>
<dbReference type="PROSITE" id="PS51553">
    <property type="entry name" value="GMPS_ATP_PPASE"/>
    <property type="match status" value="1"/>
</dbReference>
<dbReference type="CDD" id="cd01997">
    <property type="entry name" value="GMP_synthase_C"/>
    <property type="match status" value="1"/>
</dbReference>
<evidence type="ECO:0000256" key="6">
    <source>
        <dbReference type="ARBA" id="ARBA00011738"/>
    </source>
</evidence>
<dbReference type="InterPro" id="IPR020568">
    <property type="entry name" value="Ribosomal_Su5_D2-typ_SF"/>
</dbReference>
<dbReference type="Gene3D" id="1.10.1040.10">
    <property type="entry name" value="N-(1-d-carboxylethyl)-l-norvaline Dehydrogenase, domain 2"/>
    <property type="match status" value="1"/>
</dbReference>
<proteinExistence type="inferred from homology"/>
<dbReference type="InterPro" id="IPR036554">
    <property type="entry name" value="GHMP_kinase_C_sf"/>
</dbReference>
<evidence type="ECO:0000256" key="12">
    <source>
        <dbReference type="ARBA" id="ARBA00022749"/>
    </source>
</evidence>
<dbReference type="Pfam" id="PF00288">
    <property type="entry name" value="GHMP_kinases_N"/>
    <property type="match status" value="1"/>
</dbReference>
<keyword evidence="8" id="KW-0444">Lipid biosynthesis</keyword>
<dbReference type="InterPro" id="IPR006205">
    <property type="entry name" value="Mev_gal_kin"/>
</dbReference>
<dbReference type="InterPro" id="IPR002204">
    <property type="entry name" value="3-OH-isobutyrate_DH-rel_CS"/>
</dbReference>
<evidence type="ECO:0000256" key="15">
    <source>
        <dbReference type="ARBA" id="ARBA00022840"/>
    </source>
</evidence>
<dbReference type="InterPro" id="IPR036291">
    <property type="entry name" value="NAD(P)-bd_dom_sf"/>
</dbReference>
<dbReference type="GO" id="GO:0008442">
    <property type="term" value="F:3-hydroxyisobutyrate dehydrogenase activity"/>
    <property type="evidence" value="ECO:0007669"/>
    <property type="project" value="UniProtKB-EC"/>
</dbReference>
<comment type="catalytic activity">
    <reaction evidence="21 23">
        <text>3-hydroxy-2-methylpropanoate + NAD(+) = 2-methyl-3-oxopropanoate + NADH + H(+)</text>
        <dbReference type="Rhea" id="RHEA:17681"/>
        <dbReference type="ChEBI" id="CHEBI:11805"/>
        <dbReference type="ChEBI" id="CHEBI:15378"/>
        <dbReference type="ChEBI" id="CHEBI:57540"/>
        <dbReference type="ChEBI" id="CHEBI:57700"/>
        <dbReference type="ChEBI" id="CHEBI:57945"/>
        <dbReference type="EC" id="1.1.1.31"/>
    </reaction>
</comment>
<evidence type="ECO:0000256" key="19">
    <source>
        <dbReference type="ARBA" id="ARBA00023098"/>
    </source>
</evidence>
<dbReference type="SUPFAM" id="SSF54211">
    <property type="entry name" value="Ribosomal protein S5 domain 2-like"/>
    <property type="match status" value="1"/>
</dbReference>
<dbReference type="Proteomes" id="UP000035681">
    <property type="component" value="Unplaced"/>
</dbReference>
<keyword evidence="18 23" id="KW-0520">NAD</keyword>
<dbReference type="InterPro" id="IPR006115">
    <property type="entry name" value="6PGDH_NADP-bd"/>
</dbReference>